<protein>
    <submittedName>
        <fullName evidence="2">Uncharacterized protein</fullName>
    </submittedName>
</protein>
<dbReference type="AlphaFoldDB" id="A0A2R6C2Z3"/>
<dbReference type="EMBL" id="NEXN01000014">
    <property type="protein sequence ID" value="PSO05257.1"/>
    <property type="molecule type" value="Genomic_DNA"/>
</dbReference>
<reference evidence="2 3" key="1">
    <citation type="submission" date="2017-04" db="EMBL/GenBank/DDBJ databases">
        <title>Novel microbial lineages endemic to geothermal iron-oxide mats fill important gaps in the evolutionary history of Archaea.</title>
        <authorList>
            <person name="Jay Z.J."/>
            <person name="Beam J.P."/>
            <person name="Dlakic M."/>
            <person name="Rusch D.B."/>
            <person name="Kozubal M.A."/>
            <person name="Inskeep W.P."/>
        </authorList>
    </citation>
    <scope>NUCLEOTIDE SEQUENCE [LARGE SCALE GENOMIC DNA]</scope>
    <source>
        <strain evidence="2">ECH_B_SAG-G06</strain>
    </source>
</reference>
<evidence type="ECO:0000313" key="2">
    <source>
        <dbReference type="EMBL" id="PSO05257.1"/>
    </source>
</evidence>
<comment type="caution">
    <text evidence="2">The sequence shown here is derived from an EMBL/GenBank/DDBJ whole genome shotgun (WGS) entry which is preliminary data.</text>
</comment>
<gene>
    <name evidence="2" type="ORF">B9Q12_00855</name>
</gene>
<evidence type="ECO:0000313" key="3">
    <source>
        <dbReference type="Proteomes" id="UP000240582"/>
    </source>
</evidence>
<sequence length="126" mass="13881">MSPLHTKEDHGERLQVHAKTQEKVSPLLGDPVILTDRGPWYHDSVIRGSRASRTTCTRPSDFVARLSASGLPQGGDEGVLQQHQSQEDAVHTIRGLLGSFRCVVHGVEVTRMNAYPDRITPCAEDI</sequence>
<organism evidence="2 3">
    <name type="scientific">Candidatus Marsarchaeota G2 archaeon ECH_B_SAG-G06</name>
    <dbReference type="NCBI Taxonomy" id="1978166"/>
    <lineage>
        <taxon>Archaea</taxon>
        <taxon>Candidatus Marsarchaeota</taxon>
        <taxon>Candidatus Marsarchaeota group 2</taxon>
    </lineage>
</organism>
<accession>A0A2R6C2Z3</accession>
<evidence type="ECO:0000256" key="1">
    <source>
        <dbReference type="SAM" id="MobiDB-lite"/>
    </source>
</evidence>
<name>A0A2R6C2Z3_9ARCH</name>
<proteinExistence type="predicted"/>
<feature type="region of interest" description="Disordered" evidence="1">
    <location>
        <begin position="1"/>
        <end position="22"/>
    </location>
</feature>
<dbReference type="Proteomes" id="UP000240582">
    <property type="component" value="Unassembled WGS sequence"/>
</dbReference>